<comment type="caution">
    <text evidence="3">The sequence shown here is derived from an EMBL/GenBank/DDBJ whole genome shotgun (WGS) entry which is preliminary data.</text>
</comment>
<comment type="similarity">
    <text evidence="1">Belongs to the REF/SRPP family.</text>
</comment>
<dbReference type="PANTHER" id="PTHR33732">
    <property type="entry name" value="REF/SRPP-LIKE PROTEIN OS05G0151300/LOC_OS05G05940"/>
    <property type="match status" value="1"/>
</dbReference>
<evidence type="ECO:0000313" key="3">
    <source>
        <dbReference type="EMBL" id="KAJ4793428.1"/>
    </source>
</evidence>
<dbReference type="EMBL" id="JAMFTS010000002">
    <property type="protein sequence ID" value="KAJ4793428.1"/>
    <property type="molecule type" value="Genomic_DNA"/>
</dbReference>
<feature type="region of interest" description="Disordered" evidence="2">
    <location>
        <begin position="342"/>
        <end position="375"/>
    </location>
</feature>
<name>A0AAV8FRA0_9POAL</name>
<reference evidence="3" key="1">
    <citation type="submission" date="2022-08" db="EMBL/GenBank/DDBJ databases">
        <authorList>
            <person name="Marques A."/>
        </authorList>
    </citation>
    <scope>NUCLEOTIDE SEQUENCE</scope>
    <source>
        <strain evidence="3">RhyPub2mFocal</strain>
        <tissue evidence="3">Leaves</tissue>
    </source>
</reference>
<proteinExistence type="inferred from homology"/>
<sequence>MEARKLPFDGFIFQKEKRGRLESRTVSSATWHPRRRIPTKPLDLPGYADGQKSLERMRSISNPSQFSPHFFLKNKGNLIPSSRFCPFIPSFLLLPFSRFILLLFRNFQISIREVPSEMAEATFVTKKQELKYLDFIHLVVVQAILCLASLYELAKEKSGPLKGGVESVEGSVKSIVDPVYKRFHDLPFDLLCLADSKVDSVLGVVEQHVPPTIKTATYHVYTALQVTTAALCEFLSDARNLGPSAACKAGVDRYKPSVVELYKEYEPIAEQYAVATWQYLNRLPVFPQAAHLVIPTAAHWAEKYNHAVESAGARGIAVVQYLPEIPIEKIAKVFSSNSTERETVDVTKSKAASGEQEVEVSQTASPEAEAKAGSD</sequence>
<protein>
    <submittedName>
        <fullName evidence="3">Rubber elongation factor protein (REF)</fullName>
    </submittedName>
</protein>
<dbReference type="Pfam" id="PF05755">
    <property type="entry name" value="REF"/>
    <property type="match status" value="1"/>
</dbReference>
<keyword evidence="4" id="KW-1185">Reference proteome</keyword>
<dbReference type="InterPro" id="IPR008802">
    <property type="entry name" value="REF"/>
</dbReference>
<dbReference type="PANTHER" id="PTHR33732:SF3">
    <property type="entry name" value="OS07G0671800 PROTEIN"/>
    <property type="match status" value="1"/>
</dbReference>
<keyword evidence="3" id="KW-0648">Protein biosynthesis</keyword>
<keyword evidence="3" id="KW-0251">Elongation factor</keyword>
<gene>
    <name evidence="3" type="ORF">LUZ62_044674</name>
</gene>
<dbReference type="AlphaFoldDB" id="A0AAV8FRA0"/>
<evidence type="ECO:0000256" key="2">
    <source>
        <dbReference type="SAM" id="MobiDB-lite"/>
    </source>
</evidence>
<accession>A0AAV8FRA0</accession>
<organism evidence="3 4">
    <name type="scientific">Rhynchospora pubera</name>
    <dbReference type="NCBI Taxonomy" id="906938"/>
    <lineage>
        <taxon>Eukaryota</taxon>
        <taxon>Viridiplantae</taxon>
        <taxon>Streptophyta</taxon>
        <taxon>Embryophyta</taxon>
        <taxon>Tracheophyta</taxon>
        <taxon>Spermatophyta</taxon>
        <taxon>Magnoliopsida</taxon>
        <taxon>Liliopsida</taxon>
        <taxon>Poales</taxon>
        <taxon>Cyperaceae</taxon>
        <taxon>Cyperoideae</taxon>
        <taxon>Rhynchosporeae</taxon>
        <taxon>Rhynchospora</taxon>
    </lineage>
</organism>
<evidence type="ECO:0000256" key="1">
    <source>
        <dbReference type="ARBA" id="ARBA00009737"/>
    </source>
</evidence>
<dbReference type="Proteomes" id="UP001140206">
    <property type="component" value="Chromosome 2"/>
</dbReference>
<dbReference type="GO" id="GO:0003746">
    <property type="term" value="F:translation elongation factor activity"/>
    <property type="evidence" value="ECO:0007669"/>
    <property type="project" value="UniProtKB-KW"/>
</dbReference>
<evidence type="ECO:0000313" key="4">
    <source>
        <dbReference type="Proteomes" id="UP001140206"/>
    </source>
</evidence>